<evidence type="ECO:0000313" key="4">
    <source>
        <dbReference type="Proteomes" id="UP000000841"/>
    </source>
</evidence>
<dbReference type="eggNOG" id="COG0457">
    <property type="taxonomic scope" value="Bacteria"/>
</dbReference>
<feature type="domain" description="NB-ARC" evidence="2">
    <location>
        <begin position="118"/>
        <end position="270"/>
    </location>
</feature>
<dbReference type="Pfam" id="PF00931">
    <property type="entry name" value="NB-ARC"/>
    <property type="match status" value="1"/>
</dbReference>
<name>C7MQ00_SACVD</name>
<dbReference type="GO" id="GO:0043531">
    <property type="term" value="F:ADP binding"/>
    <property type="evidence" value="ECO:0007669"/>
    <property type="project" value="InterPro"/>
</dbReference>
<accession>C7MQ00</accession>
<organism evidence="3 4">
    <name type="scientific">Saccharomonospora viridis (strain ATCC 15386 / DSM 43017 / JCM 3036 / CCUG 5913 / NBRC 12207 / NCIMB 9602 / P101)</name>
    <name type="common">Thermoactinomyces viridis</name>
    <dbReference type="NCBI Taxonomy" id="471857"/>
    <lineage>
        <taxon>Bacteria</taxon>
        <taxon>Bacillati</taxon>
        <taxon>Actinomycetota</taxon>
        <taxon>Actinomycetes</taxon>
        <taxon>Pseudonocardiales</taxon>
        <taxon>Pseudonocardiaceae</taxon>
        <taxon>Saccharomonospora</taxon>
    </lineage>
</organism>
<dbReference type="PROSITE" id="PS50005">
    <property type="entry name" value="TPR"/>
    <property type="match status" value="1"/>
</dbReference>
<dbReference type="Gene3D" id="1.25.40.10">
    <property type="entry name" value="Tetratricopeptide repeat domain"/>
    <property type="match status" value="2"/>
</dbReference>
<dbReference type="SMART" id="SM00028">
    <property type="entry name" value="TPR"/>
    <property type="match status" value="5"/>
</dbReference>
<keyword evidence="1" id="KW-0802">TPR repeat</keyword>
<protein>
    <submittedName>
        <fullName evidence="3">Putative transcriptional regulator</fullName>
    </submittedName>
</protein>
<dbReference type="InterPro" id="IPR019734">
    <property type="entry name" value="TPR_rpt"/>
</dbReference>
<gene>
    <name evidence="3" type="ordered locus">Svir_34600</name>
</gene>
<evidence type="ECO:0000256" key="1">
    <source>
        <dbReference type="PROSITE-ProRule" id="PRU00339"/>
    </source>
</evidence>
<dbReference type="InterPro" id="IPR002182">
    <property type="entry name" value="NB-ARC"/>
</dbReference>
<evidence type="ECO:0000313" key="3">
    <source>
        <dbReference type="EMBL" id="ACU98423.1"/>
    </source>
</evidence>
<dbReference type="KEGG" id="svi:Svir_34600"/>
<dbReference type="Pfam" id="PF13424">
    <property type="entry name" value="TPR_12"/>
    <property type="match status" value="3"/>
</dbReference>
<keyword evidence="4" id="KW-1185">Reference proteome</keyword>
<dbReference type="PANTHER" id="PTHR47691:SF3">
    <property type="entry name" value="HTH-TYPE TRANSCRIPTIONAL REGULATOR RV0890C-RELATED"/>
    <property type="match status" value="1"/>
</dbReference>
<dbReference type="SUPFAM" id="SSF48452">
    <property type="entry name" value="TPR-like"/>
    <property type="match status" value="2"/>
</dbReference>
<feature type="repeat" description="TPR" evidence="1">
    <location>
        <begin position="807"/>
        <end position="840"/>
    </location>
</feature>
<evidence type="ECO:0000259" key="2">
    <source>
        <dbReference type="Pfam" id="PF00931"/>
    </source>
</evidence>
<dbReference type="Gene3D" id="3.40.50.300">
    <property type="entry name" value="P-loop containing nucleotide triphosphate hydrolases"/>
    <property type="match status" value="1"/>
</dbReference>
<proteinExistence type="predicted"/>
<dbReference type="Gene3D" id="1.10.8.430">
    <property type="entry name" value="Helical domain of apoptotic protease-activating factors"/>
    <property type="match status" value="1"/>
</dbReference>
<dbReference type="eggNOG" id="COG0470">
    <property type="taxonomic scope" value="Bacteria"/>
</dbReference>
<dbReference type="AlphaFoldDB" id="C7MQ00"/>
<dbReference type="InterPro" id="IPR027417">
    <property type="entry name" value="P-loop_NTPase"/>
</dbReference>
<dbReference type="HOGENOM" id="CLU_329800_0_0_11"/>
<dbReference type="SUPFAM" id="SSF52540">
    <property type="entry name" value="P-loop containing nucleoside triphosphate hydrolases"/>
    <property type="match status" value="1"/>
</dbReference>
<dbReference type="PANTHER" id="PTHR47691">
    <property type="entry name" value="REGULATOR-RELATED"/>
    <property type="match status" value="1"/>
</dbReference>
<dbReference type="InterPro" id="IPR042197">
    <property type="entry name" value="Apaf_helical"/>
</dbReference>
<dbReference type="PRINTS" id="PR00364">
    <property type="entry name" value="DISEASERSIST"/>
</dbReference>
<dbReference type="STRING" id="471857.Svir_34600"/>
<reference evidence="3 4" key="1">
    <citation type="journal article" date="2009" name="Stand. Genomic Sci.">
        <title>Complete genome sequence of Saccharomonospora viridis type strain (P101).</title>
        <authorList>
            <person name="Pati A."/>
            <person name="Sikorski J."/>
            <person name="Nolan M."/>
            <person name="Lapidus A."/>
            <person name="Copeland A."/>
            <person name="Glavina Del Rio T."/>
            <person name="Lucas S."/>
            <person name="Chen F."/>
            <person name="Tice H."/>
            <person name="Pitluck S."/>
            <person name="Cheng J.F."/>
            <person name="Chertkov O."/>
            <person name="Brettin T."/>
            <person name="Han C."/>
            <person name="Detter J.C."/>
            <person name="Kuske C."/>
            <person name="Bruce D."/>
            <person name="Goodwin L."/>
            <person name="Chain P."/>
            <person name="D'haeseleer P."/>
            <person name="Chen A."/>
            <person name="Palaniappan K."/>
            <person name="Ivanova N."/>
            <person name="Mavromatis K."/>
            <person name="Mikhailova N."/>
            <person name="Rohde M."/>
            <person name="Tindall B.J."/>
            <person name="Goker M."/>
            <person name="Bristow J."/>
            <person name="Eisen J.A."/>
            <person name="Markowitz V."/>
            <person name="Hugenholtz P."/>
            <person name="Kyrpides N.C."/>
            <person name="Klenk H.P."/>
        </authorList>
    </citation>
    <scope>NUCLEOTIDE SEQUENCE [LARGE SCALE GENOMIC DNA]</scope>
    <source>
        <strain evidence="4">ATCC 15386 / DSM 43017 / JCM 3036 / NBRC 12207 / P101</strain>
    </source>
</reference>
<dbReference type="EMBL" id="CP001683">
    <property type="protein sequence ID" value="ACU98423.1"/>
    <property type="molecule type" value="Genomic_DNA"/>
</dbReference>
<sequence length="896" mass="99768">MGLGEARFHKEWLLPGAVAVGAAAAMTGDLVFGILPDEWAVVGWTSAAVLVGGLTFTVQRYYNKTRTVAAINTPSIDHLPPAHDLVARSVLSRALLQELADVRSPRGLLPNTPSEHQGQATVVVVHGAAGIGKTTLALHTAHRVKKNYPDARLYIDLRGDGDSPRTSAQALEWFLRSLGVAPTEIPRRTGDRASLFRSLTNPLRALIVLDNAYSTEQILPLIPSGPGCAVLITSRRALSVGNISRHRMVRVELPQEDEALTILAHYAGEERIAEDPAVALELVQFCGRLPLALRIVGARLRARPDLTLRHMRARLTSERSRLRELVYDNESLQACLLLSYRELTREAQQSLGLLGHLPAGRLTNWHVTASGLPEETALPVADELVETCMMQSVSGDDTGPQYSIHDLVRVFASAQYEQLPLDERRKLERRLIEAYKDAVLSLAASRAPELAAQEAVTPSDRLDGLPAAEWVALESDRLVWACERARELGLPRTASLIAESASYFLEDLNLTPETVETLLDHDQPERPRTMQALVRARASLRVAAHDPETALTLLSSTPADADEYSAARHKADLARVHLVNSDFPQARAHMTEAVHALRELNDVWHLLVSLEKLGEILRAQGRPAEAETCQREALDMARRFGDLRATARLRRSLAETLGYLRELTEAQEHLQAALADFRRLRDRRWEAATLYALGKIYRLQAKRDLALECYAHALRIFEPMGERLWVGRIHNARIRVLAGMGRLRRAQQEAERALSIFEELGHTLWYSHTLRDVGWLQIRTGSPEKAIPPLTKAIERTRQAGDAYAEAMARHLRGIAYRETNRFAEARQEFGRALEIYRTGRYTWTEAACAHDFIRALRAEGAHDEADRVESTLKTSNPLFERMAGRNGAVAIPDED</sequence>
<dbReference type="InterPro" id="IPR011990">
    <property type="entry name" value="TPR-like_helical_dom_sf"/>
</dbReference>
<dbReference type="Proteomes" id="UP000000841">
    <property type="component" value="Chromosome"/>
</dbReference>